<geneLocation type="plasmid" evidence="2 3">
    <name>pTM3</name>
</geneLocation>
<dbReference type="HOGENOM" id="CLU_094876_1_0_5"/>
<keyword evidence="3" id="KW-1185">Reference proteome</keyword>
<dbReference type="PANTHER" id="PTHR43664">
    <property type="entry name" value="MONOAMINE OXIDASE-RELATED"/>
    <property type="match status" value="1"/>
</dbReference>
<evidence type="ECO:0000313" key="3">
    <source>
        <dbReference type="Proteomes" id="UP000005258"/>
    </source>
</evidence>
<dbReference type="RefSeq" id="WP_014748298.1">
    <property type="nucleotide sequence ID" value="NC_017958.1"/>
</dbReference>
<organism evidence="2 3">
    <name type="scientific">Tistrella mobilis (strain KA081020-065)</name>
    <dbReference type="NCBI Taxonomy" id="1110502"/>
    <lineage>
        <taxon>Bacteria</taxon>
        <taxon>Pseudomonadati</taxon>
        <taxon>Pseudomonadota</taxon>
        <taxon>Alphaproteobacteria</taxon>
        <taxon>Geminicoccales</taxon>
        <taxon>Geminicoccaceae</taxon>
        <taxon>Tistrella</taxon>
    </lineage>
</organism>
<dbReference type="InterPro" id="IPR029069">
    <property type="entry name" value="HotDog_dom_sf"/>
</dbReference>
<dbReference type="InterPro" id="IPR002539">
    <property type="entry name" value="MaoC-like_dom"/>
</dbReference>
<evidence type="ECO:0000313" key="2">
    <source>
        <dbReference type="EMBL" id="AFK57309.1"/>
    </source>
</evidence>
<proteinExistence type="predicted"/>
<protein>
    <submittedName>
        <fullName evidence="2">MaoC domain protein dehydratase</fullName>
    </submittedName>
</protein>
<dbReference type="PANTHER" id="PTHR43664:SF1">
    <property type="entry name" value="BETA-METHYLMALYL-COA DEHYDRATASE"/>
    <property type="match status" value="1"/>
</dbReference>
<dbReference type="AlphaFoldDB" id="I3TX21"/>
<dbReference type="Gene3D" id="3.10.129.10">
    <property type="entry name" value="Hotdog Thioesterase"/>
    <property type="match status" value="1"/>
</dbReference>
<dbReference type="KEGG" id="tmo:TMO_c0699"/>
<evidence type="ECO:0000259" key="1">
    <source>
        <dbReference type="Pfam" id="PF01575"/>
    </source>
</evidence>
<dbReference type="EMBL" id="CP003239">
    <property type="protein sequence ID" value="AFK57309.1"/>
    <property type="molecule type" value="Genomic_DNA"/>
</dbReference>
<dbReference type="Pfam" id="PF01575">
    <property type="entry name" value="MaoC_dehydratas"/>
    <property type="match status" value="1"/>
</dbReference>
<dbReference type="CDD" id="cd03454">
    <property type="entry name" value="YdeM"/>
    <property type="match status" value="1"/>
</dbReference>
<feature type="domain" description="MaoC-like" evidence="1">
    <location>
        <begin position="21"/>
        <end position="122"/>
    </location>
</feature>
<gene>
    <name evidence="2" type="ordered locus">TMO_c0699</name>
</gene>
<dbReference type="PATRIC" id="fig|1110502.3.peg.5574"/>
<keyword evidence="2" id="KW-0614">Plasmid</keyword>
<sequence length="162" mass="17946">MTTTSFSAPIDDRYFEDYVPGSVFEFGSLEVDAAEIVEFARKFDPQTMHTDPEAAAKGPFKGLIASGWHSAGLMMRLFIDNYLSHVASLASPGVDEVRWYRPVRPGDRLKIRVTVMEARPSASKPDRGMVRSLVEVINQEDEVAMSMKAMNLLARRHPAGAG</sequence>
<name>I3TX21_TISMK</name>
<dbReference type="SUPFAM" id="SSF54637">
    <property type="entry name" value="Thioesterase/thiol ester dehydrase-isomerase"/>
    <property type="match status" value="1"/>
</dbReference>
<reference evidence="2 3" key="1">
    <citation type="journal article" date="2012" name="J. Am. Chem. Soc.">
        <title>Bacterial biosynthesis and maturation of the didemnin anti-cancer agents.</title>
        <authorList>
            <person name="Xu Y."/>
            <person name="Kersten R.D."/>
            <person name="Nam S.J."/>
            <person name="Lu L."/>
            <person name="Al-Suwailem A.M."/>
            <person name="Zheng H."/>
            <person name="Fenical W."/>
            <person name="Dorrestein P.C."/>
            <person name="Moore B.S."/>
            <person name="Qian P.Y."/>
        </authorList>
    </citation>
    <scope>NUCLEOTIDE SEQUENCE [LARGE SCALE GENOMIC DNA]</scope>
    <source>
        <strain evidence="2 3">KA081020-065</strain>
    </source>
</reference>
<dbReference type="Proteomes" id="UP000005258">
    <property type="component" value="Plasmid pTM3"/>
</dbReference>
<dbReference type="InterPro" id="IPR052342">
    <property type="entry name" value="MCH/BMMD"/>
</dbReference>
<accession>I3TX21</accession>